<dbReference type="Proteomes" id="UP000828390">
    <property type="component" value="Unassembled WGS sequence"/>
</dbReference>
<dbReference type="EMBL" id="JAIWYP010000005">
    <property type="protein sequence ID" value="KAH3827954.1"/>
    <property type="molecule type" value="Genomic_DNA"/>
</dbReference>
<sequence>MLTLQPRGLRYEHTQSRAVPETRTGNADLQMYIVVHSIECGTQVDGYEGRHFLSFHSCLNVIYDPQLGRLT</sequence>
<gene>
    <name evidence="1" type="ORF">DPMN_129900</name>
</gene>
<organism evidence="1 2">
    <name type="scientific">Dreissena polymorpha</name>
    <name type="common">Zebra mussel</name>
    <name type="synonym">Mytilus polymorpha</name>
    <dbReference type="NCBI Taxonomy" id="45954"/>
    <lineage>
        <taxon>Eukaryota</taxon>
        <taxon>Metazoa</taxon>
        <taxon>Spiralia</taxon>
        <taxon>Lophotrochozoa</taxon>
        <taxon>Mollusca</taxon>
        <taxon>Bivalvia</taxon>
        <taxon>Autobranchia</taxon>
        <taxon>Heteroconchia</taxon>
        <taxon>Euheterodonta</taxon>
        <taxon>Imparidentia</taxon>
        <taxon>Neoheterodontei</taxon>
        <taxon>Myida</taxon>
        <taxon>Dreissenoidea</taxon>
        <taxon>Dreissenidae</taxon>
        <taxon>Dreissena</taxon>
    </lineage>
</organism>
<protein>
    <submittedName>
        <fullName evidence="1">Uncharacterized protein</fullName>
    </submittedName>
</protein>
<evidence type="ECO:0000313" key="1">
    <source>
        <dbReference type="EMBL" id="KAH3827954.1"/>
    </source>
</evidence>
<reference evidence="1" key="2">
    <citation type="submission" date="2020-11" db="EMBL/GenBank/DDBJ databases">
        <authorList>
            <person name="McCartney M.A."/>
            <person name="Auch B."/>
            <person name="Kono T."/>
            <person name="Mallez S."/>
            <person name="Becker A."/>
            <person name="Gohl D.M."/>
            <person name="Silverstein K.A.T."/>
            <person name="Koren S."/>
            <person name="Bechman K.B."/>
            <person name="Herman A."/>
            <person name="Abrahante J.E."/>
            <person name="Garbe J."/>
        </authorList>
    </citation>
    <scope>NUCLEOTIDE SEQUENCE</scope>
    <source>
        <strain evidence="1">Duluth1</strain>
        <tissue evidence="1">Whole animal</tissue>
    </source>
</reference>
<accession>A0A9D4H6Q1</accession>
<dbReference type="AlphaFoldDB" id="A0A9D4H6Q1"/>
<comment type="caution">
    <text evidence="1">The sequence shown here is derived from an EMBL/GenBank/DDBJ whole genome shotgun (WGS) entry which is preliminary data.</text>
</comment>
<keyword evidence="2" id="KW-1185">Reference proteome</keyword>
<proteinExistence type="predicted"/>
<evidence type="ECO:0000313" key="2">
    <source>
        <dbReference type="Proteomes" id="UP000828390"/>
    </source>
</evidence>
<name>A0A9D4H6Q1_DREPO</name>
<reference evidence="1" key="1">
    <citation type="journal article" date="2019" name="bioRxiv">
        <title>The Genome of the Zebra Mussel, Dreissena polymorpha: A Resource for Invasive Species Research.</title>
        <authorList>
            <person name="McCartney M.A."/>
            <person name="Auch B."/>
            <person name="Kono T."/>
            <person name="Mallez S."/>
            <person name="Zhang Y."/>
            <person name="Obille A."/>
            <person name="Becker A."/>
            <person name="Abrahante J.E."/>
            <person name="Garbe J."/>
            <person name="Badalamenti J.P."/>
            <person name="Herman A."/>
            <person name="Mangelson H."/>
            <person name="Liachko I."/>
            <person name="Sullivan S."/>
            <person name="Sone E.D."/>
            <person name="Koren S."/>
            <person name="Silverstein K.A.T."/>
            <person name="Beckman K.B."/>
            <person name="Gohl D.M."/>
        </authorList>
    </citation>
    <scope>NUCLEOTIDE SEQUENCE</scope>
    <source>
        <strain evidence="1">Duluth1</strain>
        <tissue evidence="1">Whole animal</tissue>
    </source>
</reference>